<dbReference type="InterPro" id="IPR020095">
    <property type="entry name" value="PsdUridine_synth_TruA_C"/>
</dbReference>
<dbReference type="PANTHER" id="PTHR11142">
    <property type="entry name" value="PSEUDOURIDYLATE SYNTHASE"/>
    <property type="match status" value="1"/>
</dbReference>
<comment type="similarity">
    <text evidence="1 4 7">Belongs to the tRNA pseudouridine synthase TruA family.</text>
</comment>
<dbReference type="GO" id="GO:0003723">
    <property type="term" value="F:RNA binding"/>
    <property type="evidence" value="ECO:0007669"/>
    <property type="project" value="InterPro"/>
</dbReference>
<feature type="region of interest" description="Disordered" evidence="8">
    <location>
        <begin position="251"/>
        <end position="272"/>
    </location>
</feature>
<comment type="caution">
    <text evidence="4">Lacks conserved residue(s) required for the propagation of feature annotation.</text>
</comment>
<dbReference type="InterPro" id="IPR020097">
    <property type="entry name" value="PsdUridine_synth_TruA_a/b_dom"/>
</dbReference>
<evidence type="ECO:0000259" key="9">
    <source>
        <dbReference type="Pfam" id="PF01416"/>
    </source>
</evidence>
<dbReference type="SUPFAM" id="SSF55120">
    <property type="entry name" value="Pseudouridine synthase"/>
    <property type="match status" value="1"/>
</dbReference>
<dbReference type="CDD" id="cd02570">
    <property type="entry name" value="PseudoU_synth_EcTruA"/>
    <property type="match status" value="1"/>
</dbReference>
<keyword evidence="2 4" id="KW-0819">tRNA processing</keyword>
<comment type="subunit">
    <text evidence="4">Homodimer.</text>
</comment>
<feature type="domain" description="Pseudouridine synthase I TruA alpha/beta" evidence="9">
    <location>
        <begin position="143"/>
        <end position="245"/>
    </location>
</feature>
<protein>
    <recommendedName>
        <fullName evidence="4">tRNA pseudouridine synthase A</fullName>
        <ecNumber evidence="4">5.4.99.12</ecNumber>
    </recommendedName>
    <alternativeName>
        <fullName evidence="4">tRNA pseudouridine(38-40) synthase</fullName>
    </alternativeName>
    <alternativeName>
        <fullName evidence="4">tRNA pseudouridylate synthase I</fullName>
    </alternativeName>
    <alternativeName>
        <fullName evidence="4">tRNA-uridine isomerase I</fullName>
    </alternativeName>
</protein>
<evidence type="ECO:0000256" key="3">
    <source>
        <dbReference type="ARBA" id="ARBA00023235"/>
    </source>
</evidence>
<dbReference type="Gene3D" id="3.30.70.580">
    <property type="entry name" value="Pseudouridine synthase I, catalytic domain, N-terminal subdomain"/>
    <property type="match status" value="1"/>
</dbReference>
<evidence type="ECO:0000256" key="4">
    <source>
        <dbReference type="HAMAP-Rule" id="MF_00171"/>
    </source>
</evidence>
<dbReference type="EMBL" id="JAHHQF010000071">
    <property type="protein sequence ID" value="MBT9283055.1"/>
    <property type="molecule type" value="Genomic_DNA"/>
</dbReference>
<feature type="binding site" evidence="4 6">
    <location>
        <position position="110"/>
    </location>
    <ligand>
        <name>substrate</name>
    </ligand>
</feature>
<evidence type="ECO:0000313" key="10">
    <source>
        <dbReference type="EMBL" id="MBT9283055.1"/>
    </source>
</evidence>
<comment type="caution">
    <text evidence="10">The sequence shown here is derived from an EMBL/GenBank/DDBJ whole genome shotgun (WGS) entry which is preliminary data.</text>
</comment>
<dbReference type="EC" id="5.4.99.12" evidence="4"/>
<dbReference type="InterPro" id="IPR020103">
    <property type="entry name" value="PsdUridine_synth_cat_dom_sf"/>
</dbReference>
<feature type="domain" description="Pseudouridine synthase I TruA alpha/beta" evidence="9">
    <location>
        <begin position="7"/>
        <end position="103"/>
    </location>
</feature>
<evidence type="ECO:0000256" key="2">
    <source>
        <dbReference type="ARBA" id="ARBA00022694"/>
    </source>
</evidence>
<name>A0A947CYH6_HYDSH</name>
<comment type="catalytic activity">
    <reaction evidence="4 7">
        <text>uridine(38/39/40) in tRNA = pseudouridine(38/39/40) in tRNA</text>
        <dbReference type="Rhea" id="RHEA:22376"/>
        <dbReference type="Rhea" id="RHEA-COMP:10085"/>
        <dbReference type="Rhea" id="RHEA-COMP:10087"/>
        <dbReference type="ChEBI" id="CHEBI:65314"/>
        <dbReference type="ChEBI" id="CHEBI:65315"/>
        <dbReference type="EC" id="5.4.99.12"/>
    </reaction>
</comment>
<evidence type="ECO:0000256" key="1">
    <source>
        <dbReference type="ARBA" id="ARBA00009375"/>
    </source>
</evidence>
<evidence type="ECO:0000256" key="7">
    <source>
        <dbReference type="RuleBase" id="RU003792"/>
    </source>
</evidence>
<sequence length="272" mass="29476">MRRVALVVAYDGRAFAGFQRQPGRRTVQGALEAALRDWFGHPVPVVGAGRTDSGVHALGQVVHLDLERPPGPTALVGGLNVRLPPDVRVLDAAPVPADFHARYGARAKTYVYRMVLRSVLYPHDRGLATAVPERLDVEAMAEAAALFRGRHDFAAFSRAGGSARTTVRTLFSVDLVRRGSELFLWLRGDGFLYAMARQIAGALIDVGRGRLSLAAIRRRLAGDRSAPGAATAPPDGLYLFRVEYPPEQLLTPEPAVGFPRPPGLLEARPRAH</sequence>
<keyword evidence="3 4" id="KW-0413">Isomerase</keyword>
<reference evidence="10" key="1">
    <citation type="journal article" date="2021" name="Microbiology">
        <title>Metagenomic Analysis of the Microbial Community in the Underground Coal Fire Area (Kemerovo Region, Russia) Revealed Predominance of Thermophilic Members of the Phyla Deinococcus-thermus, Aquificae, and Firmicutes.</title>
        <authorList>
            <person name="Kadnikov V."/>
            <person name="Mardanov A.V."/>
            <person name="Beletsky A.V."/>
            <person name="Karnachuk O.V."/>
            <person name="Ravin N.V."/>
        </authorList>
    </citation>
    <scope>NUCLEOTIDE SEQUENCE</scope>
    <source>
        <strain evidence="10">RBS10-49</strain>
    </source>
</reference>
<comment type="function">
    <text evidence="4">Formation of pseudouridine at positions 38, 39 and 40 in the anticodon stem and loop of transfer RNAs.</text>
</comment>
<proteinExistence type="inferred from homology"/>
<feature type="active site" description="Nucleophile" evidence="4 5">
    <location>
        <position position="52"/>
    </location>
</feature>
<dbReference type="Pfam" id="PF01416">
    <property type="entry name" value="PseudoU_synth_1"/>
    <property type="match status" value="2"/>
</dbReference>
<dbReference type="InterPro" id="IPR001406">
    <property type="entry name" value="PsdUridine_synth_TruA"/>
</dbReference>
<evidence type="ECO:0000256" key="6">
    <source>
        <dbReference type="PIRSR" id="PIRSR001430-2"/>
    </source>
</evidence>
<dbReference type="GO" id="GO:0160147">
    <property type="term" value="F:tRNA pseudouridine(38-40) synthase activity"/>
    <property type="evidence" value="ECO:0007669"/>
    <property type="project" value="UniProtKB-EC"/>
</dbReference>
<accession>A0A947CYH6</accession>
<evidence type="ECO:0000256" key="8">
    <source>
        <dbReference type="SAM" id="MobiDB-lite"/>
    </source>
</evidence>
<evidence type="ECO:0000256" key="5">
    <source>
        <dbReference type="PIRSR" id="PIRSR001430-1"/>
    </source>
</evidence>
<dbReference type="PIRSF" id="PIRSF001430">
    <property type="entry name" value="tRNA_psdUrid_synth"/>
    <property type="match status" value="1"/>
</dbReference>
<dbReference type="Proteomes" id="UP000748108">
    <property type="component" value="Unassembled WGS sequence"/>
</dbReference>
<dbReference type="InterPro" id="IPR020094">
    <property type="entry name" value="TruA/RsuA/RluB/E/F_N"/>
</dbReference>
<dbReference type="AlphaFoldDB" id="A0A947CYH6"/>
<evidence type="ECO:0000313" key="11">
    <source>
        <dbReference type="Proteomes" id="UP000748108"/>
    </source>
</evidence>
<dbReference type="HAMAP" id="MF_00171">
    <property type="entry name" value="TruA"/>
    <property type="match status" value="1"/>
</dbReference>
<dbReference type="NCBIfam" id="TIGR00071">
    <property type="entry name" value="hisT_truA"/>
    <property type="match status" value="1"/>
</dbReference>
<dbReference type="PANTHER" id="PTHR11142:SF0">
    <property type="entry name" value="TRNA PSEUDOURIDINE SYNTHASE-LIKE 1"/>
    <property type="match status" value="1"/>
</dbReference>
<gene>
    <name evidence="4 10" type="primary">truA</name>
    <name evidence="10" type="ORF">KM312_10525</name>
</gene>
<dbReference type="GO" id="GO:0031119">
    <property type="term" value="P:tRNA pseudouridine synthesis"/>
    <property type="evidence" value="ECO:0007669"/>
    <property type="project" value="UniProtKB-UniRule"/>
</dbReference>
<organism evidence="10 11">
    <name type="scientific">Hydrogenibacillus schlegelii</name>
    <name type="common">Bacillus schlegelii</name>
    <dbReference type="NCBI Taxonomy" id="1484"/>
    <lineage>
        <taxon>Bacteria</taxon>
        <taxon>Bacillati</taxon>
        <taxon>Bacillota</taxon>
        <taxon>Bacilli</taxon>
        <taxon>Bacillales</taxon>
        <taxon>Bacillales Family X. Incertae Sedis</taxon>
        <taxon>Hydrogenibacillus</taxon>
    </lineage>
</organism>
<dbReference type="Gene3D" id="3.30.70.660">
    <property type="entry name" value="Pseudouridine synthase I, catalytic domain, C-terminal subdomain"/>
    <property type="match status" value="1"/>
</dbReference>
<dbReference type="FunFam" id="3.30.70.580:FF:000001">
    <property type="entry name" value="tRNA pseudouridine synthase A"/>
    <property type="match status" value="1"/>
</dbReference>